<keyword evidence="4" id="KW-0560">Oxidoreductase</keyword>
<comment type="caution">
    <text evidence="6">The sequence shown here is derived from an EMBL/GenBank/DDBJ whole genome shotgun (WGS) entry which is preliminary data.</text>
</comment>
<dbReference type="Pfam" id="PF01565">
    <property type="entry name" value="FAD_binding_4"/>
    <property type="match status" value="1"/>
</dbReference>
<evidence type="ECO:0000313" key="7">
    <source>
        <dbReference type="Proteomes" id="UP001430848"/>
    </source>
</evidence>
<dbReference type="InterPro" id="IPR016169">
    <property type="entry name" value="FAD-bd_PCMH_sub2"/>
</dbReference>
<evidence type="ECO:0000256" key="2">
    <source>
        <dbReference type="ARBA" id="ARBA00022630"/>
    </source>
</evidence>
<reference evidence="6 7" key="1">
    <citation type="submission" date="2024-02" db="EMBL/GenBank/DDBJ databases">
        <title>De novo assembly and annotation of 12 fungi associated with fruit tree decline syndrome in Ontario, Canada.</title>
        <authorList>
            <person name="Sulman M."/>
            <person name="Ellouze W."/>
            <person name="Ilyukhin E."/>
        </authorList>
    </citation>
    <scope>NUCLEOTIDE SEQUENCE [LARGE SCALE GENOMIC DNA]</scope>
    <source>
        <strain evidence="6 7">M169</strain>
    </source>
</reference>
<feature type="domain" description="FAD-binding PCMH-type" evidence="5">
    <location>
        <begin position="74"/>
        <end position="246"/>
    </location>
</feature>
<dbReference type="Gene3D" id="3.40.462.20">
    <property type="match status" value="1"/>
</dbReference>
<dbReference type="InterPro" id="IPR012951">
    <property type="entry name" value="BBE"/>
</dbReference>
<gene>
    <name evidence="6" type="ORF">SLS63_002518</name>
</gene>
<dbReference type="Gene3D" id="3.30.465.10">
    <property type="match status" value="1"/>
</dbReference>
<dbReference type="InterPro" id="IPR016166">
    <property type="entry name" value="FAD-bd_PCMH"/>
</dbReference>
<evidence type="ECO:0000256" key="3">
    <source>
        <dbReference type="ARBA" id="ARBA00022827"/>
    </source>
</evidence>
<evidence type="ECO:0000256" key="4">
    <source>
        <dbReference type="ARBA" id="ARBA00023002"/>
    </source>
</evidence>
<dbReference type="SUPFAM" id="SSF56176">
    <property type="entry name" value="FAD-binding/transporter-associated domain-like"/>
    <property type="match status" value="1"/>
</dbReference>
<evidence type="ECO:0000259" key="5">
    <source>
        <dbReference type="PROSITE" id="PS51387"/>
    </source>
</evidence>
<name>A0ABR1PJW0_DIAER</name>
<keyword evidence="3" id="KW-0274">FAD</keyword>
<dbReference type="PANTHER" id="PTHR42973">
    <property type="entry name" value="BINDING OXIDOREDUCTASE, PUTATIVE (AFU_ORTHOLOGUE AFUA_1G17690)-RELATED"/>
    <property type="match status" value="1"/>
</dbReference>
<accession>A0ABR1PJW0</accession>
<proteinExistence type="inferred from homology"/>
<dbReference type="Proteomes" id="UP001430848">
    <property type="component" value="Unassembled WGS sequence"/>
</dbReference>
<comment type="similarity">
    <text evidence="1">Belongs to the oxygen-dependent FAD-linked oxidoreductase family.</text>
</comment>
<dbReference type="EMBL" id="JAKNSF020000006">
    <property type="protein sequence ID" value="KAK7738184.1"/>
    <property type="molecule type" value="Genomic_DNA"/>
</dbReference>
<dbReference type="PROSITE" id="PS51387">
    <property type="entry name" value="FAD_PCMH"/>
    <property type="match status" value="1"/>
</dbReference>
<keyword evidence="7" id="KW-1185">Reference proteome</keyword>
<dbReference type="PANTHER" id="PTHR42973:SF17">
    <property type="entry name" value="OXIDASE, PUTATIVE (AFU_ORTHOLOGUE AFUA_6G14340)-RELATED"/>
    <property type="match status" value="1"/>
</dbReference>
<organism evidence="6 7">
    <name type="scientific">Diaporthe eres</name>
    <name type="common">Phomopsis oblonga</name>
    <dbReference type="NCBI Taxonomy" id="83184"/>
    <lineage>
        <taxon>Eukaryota</taxon>
        <taxon>Fungi</taxon>
        <taxon>Dikarya</taxon>
        <taxon>Ascomycota</taxon>
        <taxon>Pezizomycotina</taxon>
        <taxon>Sordariomycetes</taxon>
        <taxon>Sordariomycetidae</taxon>
        <taxon>Diaporthales</taxon>
        <taxon>Diaporthaceae</taxon>
        <taxon>Diaporthe</taxon>
        <taxon>Diaporthe eres species complex</taxon>
    </lineage>
</organism>
<evidence type="ECO:0000256" key="1">
    <source>
        <dbReference type="ARBA" id="ARBA00005466"/>
    </source>
</evidence>
<sequence>MLNTSTPGSGQAIRIVVAALAITGIILPVEGATVTPRDPRDCLLKAVDGQTSQVKFADEAKFQETDVRPYNLNLQYEPFAVTYPRSTNQTAAIVQCAASYGRKVQARSGGHDYTNKALGGANGAIVVDMMHLSNVQVNSAGLAQVGSGNKLKDVAEKLHAANGRYMPHGSSPTVGIGGHATVGGLGLNSRLEGTTLDVLKEAEVVLANGTVVRTSSTEHSDLFWAIRGAGASFGIVTQFTFQTKPEPKEVLNFGFTVESTSPASLSASFKAYHQITNDINLDRRFSAAVVVLKDQLQISGAFFGPESDFNRMNLEARIPGITTRTVVAGLNWMEHMNRTFDSIASIFPAQSYFAALDTSITRSTLPSNTSIDNMFQHIQTADSGSTRWFVLIDLYGGAVGDVAIDATSLPHRETVYFFTPYAITESPTNQTTRAFIEKAVLEMQGNEPEKYLSYAGYTSLPNGFVPQEKYWGPNLVRLQQIKASVDPNDVFSTPYGVKAA</sequence>
<dbReference type="Pfam" id="PF08031">
    <property type="entry name" value="BBE"/>
    <property type="match status" value="1"/>
</dbReference>
<dbReference type="InterPro" id="IPR036318">
    <property type="entry name" value="FAD-bd_PCMH-like_sf"/>
</dbReference>
<dbReference type="InterPro" id="IPR006094">
    <property type="entry name" value="Oxid_FAD_bind_N"/>
</dbReference>
<keyword evidence="2" id="KW-0285">Flavoprotein</keyword>
<dbReference type="InterPro" id="IPR050416">
    <property type="entry name" value="FAD-linked_Oxidoreductase"/>
</dbReference>
<evidence type="ECO:0000313" key="6">
    <source>
        <dbReference type="EMBL" id="KAK7738184.1"/>
    </source>
</evidence>
<protein>
    <recommendedName>
        <fullName evidence="5">FAD-binding PCMH-type domain-containing protein</fullName>
    </recommendedName>
</protein>